<dbReference type="PROSITE" id="PS51186">
    <property type="entry name" value="GNAT"/>
    <property type="match status" value="1"/>
</dbReference>
<evidence type="ECO:0000313" key="4">
    <source>
        <dbReference type="EMBL" id="AIG92585.1"/>
    </source>
</evidence>
<feature type="domain" description="N-acetyltransferase" evidence="3">
    <location>
        <begin position="21"/>
        <end position="155"/>
    </location>
</feature>
<evidence type="ECO:0000256" key="1">
    <source>
        <dbReference type="ARBA" id="ARBA00022679"/>
    </source>
</evidence>
<dbReference type="InterPro" id="IPR045039">
    <property type="entry name" value="NSI-like"/>
</dbReference>
<dbReference type="GeneID" id="20005643"/>
<reference evidence="4" key="1">
    <citation type="journal article" date="2015" name="Genome Biol. Evol.">
        <title>Extreme features of the Galdieria sulphuraria organellar genomes: a consequence of polyextremophily?</title>
        <authorList>
            <person name="Jain K."/>
            <person name="Krause K."/>
            <person name="Grewe F."/>
            <person name="Nelson G.F."/>
            <person name="Weber A.P."/>
            <person name="Christensen A.C."/>
            <person name="Mower J.P."/>
        </authorList>
    </citation>
    <scope>NUCLEOTIDE SEQUENCE</scope>
    <source>
        <strain evidence="4">074W</strain>
    </source>
</reference>
<evidence type="ECO:0000256" key="2">
    <source>
        <dbReference type="ARBA" id="ARBA00023315"/>
    </source>
</evidence>
<dbReference type="AlphaFoldDB" id="A0A075W3N5"/>
<dbReference type="PANTHER" id="PTHR43626:SF4">
    <property type="entry name" value="GCN5-RELATED N-ACETYLTRANSFERASE 2, CHLOROPLASTIC"/>
    <property type="match status" value="1"/>
</dbReference>
<keyword evidence="4" id="KW-0934">Plastid</keyword>
<dbReference type="InterPro" id="IPR016181">
    <property type="entry name" value="Acyl_CoA_acyltransferase"/>
</dbReference>
<dbReference type="CDD" id="cd04301">
    <property type="entry name" value="NAT_SF"/>
    <property type="match status" value="1"/>
</dbReference>
<keyword evidence="2" id="KW-0012">Acyltransferase</keyword>
<dbReference type="KEGG" id="gsl:JL72_p067"/>
<accession>A0A075W3N5</accession>
<dbReference type="EMBL" id="KJ700459">
    <property type="protein sequence ID" value="AIG92585.1"/>
    <property type="molecule type" value="Genomic_DNA"/>
</dbReference>
<dbReference type="Pfam" id="PF00583">
    <property type="entry name" value="Acetyltransf_1"/>
    <property type="match status" value="1"/>
</dbReference>
<proteinExistence type="predicted"/>
<protein>
    <submittedName>
        <fullName evidence="4">Putative N-acetyltransferase</fullName>
    </submittedName>
</protein>
<dbReference type="InterPro" id="IPR000182">
    <property type="entry name" value="GNAT_dom"/>
</dbReference>
<organism evidence="4">
    <name type="scientific">Galdieria sulphuraria</name>
    <name type="common">Red alga</name>
    <dbReference type="NCBI Taxonomy" id="130081"/>
    <lineage>
        <taxon>Eukaryota</taxon>
        <taxon>Rhodophyta</taxon>
        <taxon>Bangiophyceae</taxon>
        <taxon>Galdieriales</taxon>
        <taxon>Galdieriaceae</taxon>
        <taxon>Galdieria</taxon>
    </lineage>
</organism>
<dbReference type="Gene3D" id="3.40.630.30">
    <property type="match status" value="1"/>
</dbReference>
<geneLocation type="plastid" evidence="4"/>
<dbReference type="PANTHER" id="PTHR43626">
    <property type="entry name" value="ACYL-COA N-ACYLTRANSFERASE"/>
    <property type="match status" value="1"/>
</dbReference>
<gene>
    <name evidence="4" type="primary">ycf52</name>
</gene>
<evidence type="ECO:0000259" key="3">
    <source>
        <dbReference type="PROSITE" id="PS51186"/>
    </source>
</evidence>
<dbReference type="RefSeq" id="YP_009051143.1">
    <property type="nucleotide sequence ID" value="NC_024665.1"/>
</dbReference>
<dbReference type="GO" id="GO:0008080">
    <property type="term" value="F:N-acetyltransferase activity"/>
    <property type="evidence" value="ECO:0007669"/>
    <property type="project" value="InterPro"/>
</dbReference>
<dbReference type="GO" id="GO:0005737">
    <property type="term" value="C:cytoplasm"/>
    <property type="evidence" value="ECO:0007669"/>
    <property type="project" value="TreeGrafter"/>
</dbReference>
<sequence length="155" mass="17897">MLDDTTLIIKSIPFSNKEIKVFFKRNTILDIKDLILLYKSVGWQKNSVNKLQKLTKNNLLISCFLELSTVKLNLIGFVLASSDCEYYSIIWDLMINPKFQNLGLGTELISLIINEIKKMEINNIILFADDEVINFYKKLGFVIEPNKTKVLFLSN</sequence>
<keyword evidence="1 4" id="KW-0808">Transferase</keyword>
<name>A0A075W3N5_GALSU</name>
<dbReference type="SUPFAM" id="SSF55729">
    <property type="entry name" value="Acyl-CoA N-acyltransferases (Nat)"/>
    <property type="match status" value="1"/>
</dbReference>